<dbReference type="InterPro" id="IPR018236">
    <property type="entry name" value="SAICAR_synthetase_CS"/>
</dbReference>
<evidence type="ECO:0000256" key="4">
    <source>
        <dbReference type="ARBA" id="ARBA00022741"/>
    </source>
</evidence>
<protein>
    <recommendedName>
        <fullName evidence="8">Phosphoribosylaminoimidazole-succinocarboxamide synthase</fullName>
        <ecNumber evidence="8">6.3.2.6</ecNumber>
    </recommendedName>
    <alternativeName>
        <fullName evidence="8">SAICAR synthetase</fullName>
    </alternativeName>
</protein>
<keyword evidence="4 8" id="KW-0547">Nucleotide-binding</keyword>
<name>A0A2H0WQJ7_9BACT</name>
<feature type="domain" description="SAICAR synthetase/ADE2 N-terminal" evidence="9">
    <location>
        <begin position="34"/>
        <end position="279"/>
    </location>
</feature>
<comment type="pathway">
    <text evidence="1 8">Purine metabolism; IMP biosynthesis via de novo pathway; 5-amino-1-(5-phospho-D-ribosyl)imidazole-4-carboxamide from 5-amino-1-(5-phospho-D-ribosyl)imidazole-4-carboxylate: step 1/2.</text>
</comment>
<keyword evidence="5 8" id="KW-0658">Purine biosynthesis</keyword>
<evidence type="ECO:0000256" key="7">
    <source>
        <dbReference type="ARBA" id="ARBA00048475"/>
    </source>
</evidence>
<comment type="similarity">
    <text evidence="2 8">Belongs to the SAICAR synthetase family.</text>
</comment>
<dbReference type="Proteomes" id="UP000230775">
    <property type="component" value="Unassembled WGS sequence"/>
</dbReference>
<dbReference type="GO" id="GO:0006189">
    <property type="term" value="P:'de novo' IMP biosynthetic process"/>
    <property type="evidence" value="ECO:0007669"/>
    <property type="project" value="UniProtKB-UniRule"/>
</dbReference>
<comment type="catalytic activity">
    <reaction evidence="7 8">
        <text>5-amino-1-(5-phospho-D-ribosyl)imidazole-4-carboxylate + L-aspartate + ATP = (2S)-2-[5-amino-1-(5-phospho-beta-D-ribosyl)imidazole-4-carboxamido]succinate + ADP + phosphate + 2 H(+)</text>
        <dbReference type="Rhea" id="RHEA:22628"/>
        <dbReference type="ChEBI" id="CHEBI:15378"/>
        <dbReference type="ChEBI" id="CHEBI:29991"/>
        <dbReference type="ChEBI" id="CHEBI:30616"/>
        <dbReference type="ChEBI" id="CHEBI:43474"/>
        <dbReference type="ChEBI" id="CHEBI:58443"/>
        <dbReference type="ChEBI" id="CHEBI:77657"/>
        <dbReference type="ChEBI" id="CHEBI:456216"/>
        <dbReference type="EC" id="6.3.2.6"/>
    </reaction>
</comment>
<reference evidence="11" key="1">
    <citation type="submission" date="2017-09" db="EMBL/GenBank/DDBJ databases">
        <title>Depth-based differentiation of microbial function through sediment-hosted aquifers and enrichment of novel symbionts in the deep terrestrial subsurface.</title>
        <authorList>
            <person name="Probst A.J."/>
            <person name="Ladd B."/>
            <person name="Jarett J.K."/>
            <person name="Geller-Mcgrath D.E."/>
            <person name="Sieber C.M.K."/>
            <person name="Emerson J.B."/>
            <person name="Anantharaman K."/>
            <person name="Thomas B.C."/>
            <person name="Malmstrom R."/>
            <person name="Stieglmeier M."/>
            <person name="Klingl A."/>
            <person name="Woyke T."/>
            <person name="Ryan C.M."/>
            <person name="Banfield J.F."/>
        </authorList>
    </citation>
    <scope>NUCLEOTIDE SEQUENCE [LARGE SCALE GENOMIC DNA]</scope>
</reference>
<dbReference type="SUPFAM" id="SSF56104">
    <property type="entry name" value="SAICAR synthase-like"/>
    <property type="match status" value="1"/>
</dbReference>
<proteinExistence type="inferred from homology"/>
<dbReference type="Gene3D" id="3.30.200.20">
    <property type="entry name" value="Phosphorylase Kinase, domain 1"/>
    <property type="match status" value="1"/>
</dbReference>
<organism evidence="10 11">
    <name type="scientific">Candidatus Shapirobacteria bacterium CG09_land_8_20_14_0_10_39_12</name>
    <dbReference type="NCBI Taxonomy" id="1974885"/>
    <lineage>
        <taxon>Bacteria</taxon>
        <taxon>Candidatus Shapironibacteriota</taxon>
    </lineage>
</organism>
<evidence type="ECO:0000256" key="1">
    <source>
        <dbReference type="ARBA" id="ARBA00004672"/>
    </source>
</evidence>
<evidence type="ECO:0000256" key="6">
    <source>
        <dbReference type="ARBA" id="ARBA00022840"/>
    </source>
</evidence>
<evidence type="ECO:0000313" key="11">
    <source>
        <dbReference type="Proteomes" id="UP000230775"/>
    </source>
</evidence>
<evidence type="ECO:0000259" key="9">
    <source>
        <dbReference type="Pfam" id="PF01259"/>
    </source>
</evidence>
<dbReference type="EC" id="6.3.2.6" evidence="8"/>
<evidence type="ECO:0000313" key="10">
    <source>
        <dbReference type="EMBL" id="PIS14934.1"/>
    </source>
</evidence>
<dbReference type="InterPro" id="IPR028923">
    <property type="entry name" value="SAICAR_synt/ADE2_N"/>
</dbReference>
<dbReference type="Gene3D" id="3.30.470.20">
    <property type="entry name" value="ATP-grasp fold, B domain"/>
    <property type="match status" value="1"/>
</dbReference>
<evidence type="ECO:0000256" key="2">
    <source>
        <dbReference type="ARBA" id="ARBA00010190"/>
    </source>
</evidence>
<evidence type="ECO:0000256" key="3">
    <source>
        <dbReference type="ARBA" id="ARBA00022598"/>
    </source>
</evidence>
<dbReference type="GO" id="GO:0004639">
    <property type="term" value="F:phosphoribosylaminoimidazolesuccinocarboxamide synthase activity"/>
    <property type="evidence" value="ECO:0007669"/>
    <property type="project" value="UniProtKB-UniRule"/>
</dbReference>
<keyword evidence="3 8" id="KW-0436">Ligase</keyword>
<comment type="caution">
    <text evidence="10">The sequence shown here is derived from an EMBL/GenBank/DDBJ whole genome shotgun (WGS) entry which is preliminary data.</text>
</comment>
<dbReference type="PANTHER" id="PTHR43700">
    <property type="entry name" value="PHOSPHORIBOSYLAMINOIMIDAZOLE-SUCCINOCARBOXAMIDE SYNTHASE"/>
    <property type="match status" value="1"/>
</dbReference>
<dbReference type="AlphaFoldDB" id="A0A2H0WQJ7"/>
<evidence type="ECO:0000256" key="5">
    <source>
        <dbReference type="ARBA" id="ARBA00022755"/>
    </source>
</evidence>
<accession>A0A2H0WQJ7</accession>
<dbReference type="EMBL" id="PEZI01000002">
    <property type="protein sequence ID" value="PIS14934.1"/>
    <property type="molecule type" value="Genomic_DNA"/>
</dbReference>
<evidence type="ECO:0000256" key="8">
    <source>
        <dbReference type="HAMAP-Rule" id="MF_00137"/>
    </source>
</evidence>
<dbReference type="PANTHER" id="PTHR43700:SF1">
    <property type="entry name" value="PHOSPHORIBOSYLAMINOIMIDAZOLE-SUCCINOCARBOXAMIDE SYNTHASE"/>
    <property type="match status" value="1"/>
</dbReference>
<sequence>MSVERKLSISEAPSENFSRGLLEVEIPELGPKISGKVRDIWVSDSGLRVMVTTDRLSAYDRVICTVPGKGQVLNLLSAFWYEETQDIVPNHLIAVPHPNVLIARQAQETLPVEVVLRRYMAKSSTSTSVYYNYADLSRREIYGIKFPDGLKPNQEFPMGTILTPTTKALTGHDQELTDQQAQEVVDGKLGESMWARTKAASFALFDRASSYLASEGLILVDTKFEFGLDKDRDLMLIDELFTPDSSRFWLGESYQQRFNAGETPKQFDKEIIRRWLADKGFKGEGIVPVVDEEIIGKVASAYRIPYTMITGKELPLPSSSDLIREAILDYRQVA</sequence>
<dbReference type="GO" id="GO:0005737">
    <property type="term" value="C:cytoplasm"/>
    <property type="evidence" value="ECO:0007669"/>
    <property type="project" value="TreeGrafter"/>
</dbReference>
<dbReference type="UniPathway" id="UPA00074">
    <property type="reaction ID" value="UER00131"/>
</dbReference>
<dbReference type="GO" id="GO:0005524">
    <property type="term" value="F:ATP binding"/>
    <property type="evidence" value="ECO:0007669"/>
    <property type="project" value="UniProtKB-KW"/>
</dbReference>
<keyword evidence="6 8" id="KW-0067">ATP-binding</keyword>
<dbReference type="HAMAP" id="MF_00137">
    <property type="entry name" value="SAICAR_synth"/>
    <property type="match status" value="1"/>
</dbReference>
<dbReference type="Pfam" id="PF01259">
    <property type="entry name" value="SAICAR_synt"/>
    <property type="match status" value="1"/>
</dbReference>
<dbReference type="PROSITE" id="PS01058">
    <property type="entry name" value="SAICAR_SYNTHETASE_2"/>
    <property type="match status" value="1"/>
</dbReference>
<gene>
    <name evidence="8" type="primary">purC</name>
    <name evidence="10" type="ORF">COT64_00035</name>
</gene>
<dbReference type="CDD" id="cd01414">
    <property type="entry name" value="SAICAR_synt_Sc"/>
    <property type="match status" value="1"/>
</dbReference>